<accession>A0ACB9IR78</accession>
<proteinExistence type="predicted"/>
<sequence>MAKFRLSDRHSTSRGKLGWNLVTGNERHITSWKSEDDPASGEFSYSIDTRGYPQAVLKEGQEVKFWRGPWNGLRYTGSPSMTPTWFYNFTFVLNQKEIYYQYNLVDTSVFTRLVIQPNGRLERLLWIDSKQEWNVYTTPQIDRCDQYAVCGPFGICNISNSPVCVCLKGFEPTSPYHWRNTDWSRGCRHTVPLDCKPGEGFNKYSNVKLPDTQGSCFNQTMTLAECEKKCKRNCSCTAYTNSNKSGTGSGCLLWFGGLIDIRTFAENGDTLYIRMSASELGIPGNESVHAPDEDLELPLFGLSTILKATNNFSINNKLGEGGFGPVYKGVSEDGQEIAASIPSYLIKLKASGYMAPEYAGHGIFSIKSDVYSFGVLVLEIVCGEKNRGFVDKEHCNNLIGHAWGLHNEGRSLQLVAKCLGESINVSQSSIIVAAAAVVVDL</sequence>
<name>A0ACB9IR78_9ASTR</name>
<evidence type="ECO:0000313" key="1">
    <source>
        <dbReference type="EMBL" id="KAI3809971.1"/>
    </source>
</evidence>
<organism evidence="1 2">
    <name type="scientific">Smallanthus sonchifolius</name>
    <dbReference type="NCBI Taxonomy" id="185202"/>
    <lineage>
        <taxon>Eukaryota</taxon>
        <taxon>Viridiplantae</taxon>
        <taxon>Streptophyta</taxon>
        <taxon>Embryophyta</taxon>
        <taxon>Tracheophyta</taxon>
        <taxon>Spermatophyta</taxon>
        <taxon>Magnoliopsida</taxon>
        <taxon>eudicotyledons</taxon>
        <taxon>Gunneridae</taxon>
        <taxon>Pentapetalae</taxon>
        <taxon>asterids</taxon>
        <taxon>campanulids</taxon>
        <taxon>Asterales</taxon>
        <taxon>Asteraceae</taxon>
        <taxon>Asteroideae</taxon>
        <taxon>Heliantheae alliance</taxon>
        <taxon>Millerieae</taxon>
        <taxon>Smallanthus</taxon>
    </lineage>
</organism>
<gene>
    <name evidence="1" type="ORF">L1987_19576</name>
</gene>
<evidence type="ECO:0000313" key="2">
    <source>
        <dbReference type="Proteomes" id="UP001056120"/>
    </source>
</evidence>
<reference evidence="1 2" key="2">
    <citation type="journal article" date="2022" name="Mol. Ecol. Resour.">
        <title>The genomes of chicory, endive, great burdock and yacon provide insights into Asteraceae paleo-polyploidization history and plant inulin production.</title>
        <authorList>
            <person name="Fan W."/>
            <person name="Wang S."/>
            <person name="Wang H."/>
            <person name="Wang A."/>
            <person name="Jiang F."/>
            <person name="Liu H."/>
            <person name="Zhao H."/>
            <person name="Xu D."/>
            <person name="Zhang Y."/>
        </authorList>
    </citation>
    <scope>NUCLEOTIDE SEQUENCE [LARGE SCALE GENOMIC DNA]</scope>
    <source>
        <strain evidence="2">cv. Yunnan</strain>
        <tissue evidence="1">Leaves</tissue>
    </source>
</reference>
<reference evidence="2" key="1">
    <citation type="journal article" date="2022" name="Mol. Ecol. Resour.">
        <title>The genomes of chicory, endive, great burdock and yacon provide insights into Asteraceae palaeo-polyploidization history and plant inulin production.</title>
        <authorList>
            <person name="Fan W."/>
            <person name="Wang S."/>
            <person name="Wang H."/>
            <person name="Wang A."/>
            <person name="Jiang F."/>
            <person name="Liu H."/>
            <person name="Zhao H."/>
            <person name="Xu D."/>
            <person name="Zhang Y."/>
        </authorList>
    </citation>
    <scope>NUCLEOTIDE SEQUENCE [LARGE SCALE GENOMIC DNA]</scope>
    <source>
        <strain evidence="2">cv. Yunnan</strain>
    </source>
</reference>
<comment type="caution">
    <text evidence="1">The sequence shown here is derived from an EMBL/GenBank/DDBJ whole genome shotgun (WGS) entry which is preliminary data.</text>
</comment>
<protein>
    <submittedName>
        <fullName evidence="1">Uncharacterized protein</fullName>
    </submittedName>
</protein>
<dbReference type="Proteomes" id="UP001056120">
    <property type="component" value="Linkage Group LG07"/>
</dbReference>
<dbReference type="EMBL" id="CM042024">
    <property type="protein sequence ID" value="KAI3809971.1"/>
    <property type="molecule type" value="Genomic_DNA"/>
</dbReference>
<keyword evidence="2" id="KW-1185">Reference proteome</keyword>